<comment type="similarity">
    <text evidence="3">Belongs to the FPG family.</text>
</comment>
<keyword evidence="24" id="KW-1185">Reference proteome</keyword>
<keyword evidence="17" id="KW-0326">Glycosidase</keyword>
<evidence type="ECO:0000256" key="17">
    <source>
        <dbReference type="ARBA" id="ARBA00023295"/>
    </source>
</evidence>
<evidence type="ECO:0000313" key="24">
    <source>
        <dbReference type="Proteomes" id="UP000032679"/>
    </source>
</evidence>
<comment type="catalytic activity">
    <reaction evidence="19">
        <text>2'-deoxyribonucleotide-(2'-deoxyribose 5'-phosphate)-2'-deoxyribonucleotide-DNA = a 3'-end 2'-deoxyribonucleotide-(2,3-dehydro-2,3-deoxyribose 5'-phosphate)-DNA + a 5'-end 5'-phospho-2'-deoxyribonucleoside-DNA + H(+)</text>
        <dbReference type="Rhea" id="RHEA:66592"/>
        <dbReference type="Rhea" id="RHEA-COMP:13180"/>
        <dbReference type="Rhea" id="RHEA-COMP:16897"/>
        <dbReference type="Rhea" id="RHEA-COMP:17067"/>
        <dbReference type="ChEBI" id="CHEBI:15378"/>
        <dbReference type="ChEBI" id="CHEBI:136412"/>
        <dbReference type="ChEBI" id="CHEBI:157695"/>
        <dbReference type="ChEBI" id="CHEBI:167181"/>
        <dbReference type="EC" id="4.2.99.18"/>
    </reaction>
</comment>
<reference evidence="23 24" key="1">
    <citation type="submission" date="2012-10" db="EMBL/GenBank/DDBJ databases">
        <title>Genome sequencing of Tanticharoenia sakaeratensis NBRC 103193.</title>
        <authorList>
            <person name="Azuma Y."/>
            <person name="Hadano H."/>
            <person name="Hirakawa H."/>
            <person name="Matsushita K."/>
        </authorList>
    </citation>
    <scope>NUCLEOTIDE SEQUENCE [LARGE SCALE GENOMIC DNA]</scope>
    <source>
        <strain evidence="23 24">NBRC 103193</strain>
    </source>
</reference>
<dbReference type="InterPro" id="IPR020629">
    <property type="entry name" value="FPG_Glyclase"/>
</dbReference>
<dbReference type="Proteomes" id="UP000032679">
    <property type="component" value="Unassembled WGS sequence"/>
</dbReference>
<dbReference type="PANTHER" id="PTHR22993:SF9">
    <property type="entry name" value="FORMAMIDOPYRIMIDINE-DNA GLYCOSYLASE"/>
    <property type="match status" value="1"/>
</dbReference>
<dbReference type="GO" id="GO:0008270">
    <property type="term" value="F:zinc ion binding"/>
    <property type="evidence" value="ECO:0007669"/>
    <property type="project" value="UniProtKB-KW"/>
</dbReference>
<keyword evidence="13" id="KW-0238">DNA-binding</keyword>
<proteinExistence type="inferred from homology"/>
<dbReference type="InterPro" id="IPR035937">
    <property type="entry name" value="FPG_N"/>
</dbReference>
<dbReference type="InterPro" id="IPR010979">
    <property type="entry name" value="Ribosomal_uS13-like_H2TH"/>
</dbReference>
<evidence type="ECO:0000256" key="16">
    <source>
        <dbReference type="ARBA" id="ARBA00023268"/>
    </source>
</evidence>
<evidence type="ECO:0000256" key="14">
    <source>
        <dbReference type="ARBA" id="ARBA00023204"/>
    </source>
</evidence>
<dbReference type="SUPFAM" id="SSF57716">
    <property type="entry name" value="Glucocorticoid receptor-like (DNA-binding domain)"/>
    <property type="match status" value="1"/>
</dbReference>
<keyword evidence="16" id="KW-0511">Multifunctional enzyme</keyword>
<dbReference type="Gene3D" id="3.20.190.10">
    <property type="entry name" value="MutM-like, N-terminal"/>
    <property type="match status" value="1"/>
</dbReference>
<evidence type="ECO:0000256" key="6">
    <source>
        <dbReference type="ARBA" id="ARBA00012720"/>
    </source>
</evidence>
<dbReference type="SMART" id="SM01232">
    <property type="entry name" value="H2TH"/>
    <property type="match status" value="1"/>
</dbReference>
<dbReference type="STRING" id="1231623.Tasa_009_246"/>
<dbReference type="GO" id="GO:0034039">
    <property type="term" value="F:8-oxo-7,8-dihydroguanine DNA N-glycosylase activity"/>
    <property type="evidence" value="ECO:0007669"/>
    <property type="project" value="TreeGrafter"/>
</dbReference>
<dbReference type="Pfam" id="PF06831">
    <property type="entry name" value="H2TH"/>
    <property type="match status" value="1"/>
</dbReference>
<evidence type="ECO:0000256" key="20">
    <source>
        <dbReference type="PROSITE-ProRule" id="PRU00391"/>
    </source>
</evidence>
<evidence type="ECO:0000259" key="22">
    <source>
        <dbReference type="PROSITE" id="PS51068"/>
    </source>
</evidence>
<organism evidence="23 24">
    <name type="scientific">Tanticharoenia sakaeratensis NBRC 103193</name>
    <dbReference type="NCBI Taxonomy" id="1231623"/>
    <lineage>
        <taxon>Bacteria</taxon>
        <taxon>Pseudomonadati</taxon>
        <taxon>Pseudomonadota</taxon>
        <taxon>Alphaproteobacteria</taxon>
        <taxon>Acetobacterales</taxon>
        <taxon>Acetobacteraceae</taxon>
        <taxon>Tanticharoenia</taxon>
    </lineage>
</organism>
<dbReference type="AlphaFoldDB" id="A0A0D6MIY9"/>
<evidence type="ECO:0000259" key="21">
    <source>
        <dbReference type="PROSITE" id="PS51066"/>
    </source>
</evidence>
<evidence type="ECO:0000256" key="4">
    <source>
        <dbReference type="ARBA" id="ARBA00011245"/>
    </source>
</evidence>
<evidence type="ECO:0000256" key="8">
    <source>
        <dbReference type="ARBA" id="ARBA00022723"/>
    </source>
</evidence>
<evidence type="ECO:0000256" key="13">
    <source>
        <dbReference type="ARBA" id="ARBA00023125"/>
    </source>
</evidence>
<evidence type="ECO:0000256" key="7">
    <source>
        <dbReference type="ARBA" id="ARBA00016240"/>
    </source>
</evidence>
<dbReference type="FunFam" id="1.10.8.50:FF:000003">
    <property type="entry name" value="Formamidopyrimidine-DNA glycosylase"/>
    <property type="match status" value="1"/>
</dbReference>
<dbReference type="EC" id="3.2.2.23" evidence="5"/>
<dbReference type="PROSITE" id="PS51066">
    <property type="entry name" value="ZF_FPG_2"/>
    <property type="match status" value="1"/>
</dbReference>
<dbReference type="PROSITE" id="PS51068">
    <property type="entry name" value="FPG_CAT"/>
    <property type="match status" value="1"/>
</dbReference>
<dbReference type="NCBIfam" id="NF002211">
    <property type="entry name" value="PRK01103.1"/>
    <property type="match status" value="1"/>
</dbReference>
<accession>A0A0D6MIY9</accession>
<feature type="domain" description="FPG-type" evidence="21">
    <location>
        <begin position="186"/>
        <end position="225"/>
    </location>
</feature>
<keyword evidence="10 20" id="KW-0863">Zinc-finger</keyword>
<keyword evidence="8" id="KW-0479">Metal-binding</keyword>
<dbReference type="InterPro" id="IPR000214">
    <property type="entry name" value="Znf_DNA_glyclase/AP_lyase"/>
</dbReference>
<evidence type="ECO:0000256" key="12">
    <source>
        <dbReference type="ARBA" id="ARBA00022833"/>
    </source>
</evidence>
<keyword evidence="9" id="KW-0227">DNA damage</keyword>
<dbReference type="EC" id="4.2.99.18" evidence="6"/>
<dbReference type="SUPFAM" id="SSF81624">
    <property type="entry name" value="N-terminal domain of MutM-like DNA repair proteins"/>
    <property type="match status" value="1"/>
</dbReference>
<keyword evidence="12" id="KW-0862">Zinc</keyword>
<dbReference type="GO" id="GO:0006284">
    <property type="term" value="P:base-excision repair"/>
    <property type="evidence" value="ECO:0007669"/>
    <property type="project" value="InterPro"/>
</dbReference>
<dbReference type="GO" id="GO:0003684">
    <property type="term" value="F:damaged DNA binding"/>
    <property type="evidence" value="ECO:0007669"/>
    <property type="project" value="InterPro"/>
</dbReference>
<comment type="caution">
    <text evidence="23">The sequence shown here is derived from an EMBL/GenBank/DDBJ whole genome shotgun (WGS) entry which is preliminary data.</text>
</comment>
<evidence type="ECO:0000313" key="23">
    <source>
        <dbReference type="EMBL" id="GAN53451.1"/>
    </source>
</evidence>
<dbReference type="InterPro" id="IPR015886">
    <property type="entry name" value="H2TH_FPG"/>
</dbReference>
<evidence type="ECO:0000256" key="15">
    <source>
        <dbReference type="ARBA" id="ARBA00023239"/>
    </source>
</evidence>
<dbReference type="GO" id="GO:0140078">
    <property type="term" value="F:class I DNA-(apurinic or apyrimidinic site) endonuclease activity"/>
    <property type="evidence" value="ECO:0007669"/>
    <property type="project" value="UniProtKB-EC"/>
</dbReference>
<evidence type="ECO:0000256" key="3">
    <source>
        <dbReference type="ARBA" id="ARBA00009409"/>
    </source>
</evidence>
<evidence type="ECO:0000256" key="5">
    <source>
        <dbReference type="ARBA" id="ARBA00012024"/>
    </source>
</evidence>
<comment type="subunit">
    <text evidence="4">Monomer.</text>
</comment>
<comment type="cofactor">
    <cofactor evidence="2">
        <name>Zn(2+)</name>
        <dbReference type="ChEBI" id="CHEBI:29105"/>
    </cofactor>
</comment>
<dbReference type="PANTHER" id="PTHR22993">
    <property type="entry name" value="FORMAMIDOPYRIMIDINE-DNA GLYCOSYLASE"/>
    <property type="match status" value="1"/>
</dbReference>
<dbReference type="InterPro" id="IPR012319">
    <property type="entry name" value="FPG_cat"/>
</dbReference>
<evidence type="ECO:0000256" key="19">
    <source>
        <dbReference type="ARBA" id="ARBA00044632"/>
    </source>
</evidence>
<evidence type="ECO:0000256" key="9">
    <source>
        <dbReference type="ARBA" id="ARBA00022763"/>
    </source>
</evidence>
<protein>
    <recommendedName>
        <fullName evidence="7">Formamidopyrimidine-DNA glycosylase</fullName>
        <ecNumber evidence="5">3.2.2.23</ecNumber>
        <ecNumber evidence="6">4.2.99.18</ecNumber>
    </recommendedName>
    <alternativeName>
        <fullName evidence="18">DNA-(apurinic or apyrimidinic site) lyase MutM</fullName>
    </alternativeName>
</protein>
<dbReference type="Pfam" id="PF01149">
    <property type="entry name" value="Fapy_DNA_glyco"/>
    <property type="match status" value="1"/>
</dbReference>
<evidence type="ECO:0000256" key="2">
    <source>
        <dbReference type="ARBA" id="ARBA00001947"/>
    </source>
</evidence>
<keyword evidence="15" id="KW-0456">Lyase</keyword>
<keyword evidence="11" id="KW-0378">Hydrolase</keyword>
<dbReference type="Gene3D" id="1.10.8.50">
    <property type="match status" value="1"/>
</dbReference>
<sequence>MRIAGGQTMLWHLGMSGRIGLSDVTTPNPDGKDAQALTHEHVVLRTVEGTRVGLTDPRRFGAVDLVTTAGEETHKLLAPLGIEPLSRDFNAKALGALLAGRRTPIKAALLDQRLIAGLGNIYVCEALYRAGIHPARLAGSLAPQEVQALAKAVPPVLQEAISAGGSSLRDYRQPDGELGYFQTAWRVYGREGEGCPTCPGMPDCPGVQRIVQSGRSTFFCPRRQTP</sequence>
<evidence type="ECO:0000256" key="10">
    <source>
        <dbReference type="ARBA" id="ARBA00022771"/>
    </source>
</evidence>
<name>A0A0D6MIY9_9PROT</name>
<feature type="domain" description="Formamidopyrimidine-DNA glycosylase catalytic" evidence="22">
    <location>
        <begin position="1"/>
        <end position="61"/>
    </location>
</feature>
<keyword evidence="14" id="KW-0234">DNA repair</keyword>
<gene>
    <name evidence="23" type="ORF">Tasa_009_246</name>
</gene>
<evidence type="ECO:0000256" key="18">
    <source>
        <dbReference type="ARBA" id="ARBA00030638"/>
    </source>
</evidence>
<comment type="catalytic activity">
    <reaction evidence="1">
        <text>Hydrolysis of DNA containing ring-opened 7-methylguanine residues, releasing 2,6-diamino-4-hydroxy-5-(N-methyl)formamidopyrimidine.</text>
        <dbReference type="EC" id="3.2.2.23"/>
    </reaction>
</comment>
<evidence type="ECO:0000256" key="1">
    <source>
        <dbReference type="ARBA" id="ARBA00001668"/>
    </source>
</evidence>
<evidence type="ECO:0000256" key="11">
    <source>
        <dbReference type="ARBA" id="ARBA00022801"/>
    </source>
</evidence>
<dbReference type="EMBL" id="BALE01000009">
    <property type="protein sequence ID" value="GAN53451.1"/>
    <property type="molecule type" value="Genomic_DNA"/>
</dbReference>
<dbReference type="SUPFAM" id="SSF46946">
    <property type="entry name" value="S13-like H2TH domain"/>
    <property type="match status" value="1"/>
</dbReference>